<dbReference type="Pfam" id="PF00034">
    <property type="entry name" value="Cytochrom_C"/>
    <property type="match status" value="1"/>
</dbReference>
<evidence type="ECO:0000256" key="6">
    <source>
        <dbReference type="PROSITE-ProRule" id="PRU00433"/>
    </source>
</evidence>
<evidence type="ECO:0000256" key="5">
    <source>
        <dbReference type="ARBA" id="ARBA00023004"/>
    </source>
</evidence>
<keyword evidence="7" id="KW-0732">Signal</keyword>
<keyword evidence="10" id="KW-1185">Reference proteome</keyword>
<evidence type="ECO:0000313" key="9">
    <source>
        <dbReference type="EMBL" id="MCT7377886.1"/>
    </source>
</evidence>
<reference evidence="9 10" key="1">
    <citation type="submission" date="2022-09" db="EMBL/GenBank/DDBJ databases">
        <title>Chelativorans salina sp. nov., a novel slightly halophilic bacterium isolated from a saline lake sediment enrichment.</title>
        <authorList>
            <person name="Gao L."/>
            <person name="Fang B.-Z."/>
            <person name="Li W.-J."/>
        </authorList>
    </citation>
    <scope>NUCLEOTIDE SEQUENCE [LARGE SCALE GENOMIC DNA]</scope>
    <source>
        <strain evidence="9 10">EGI FJ00035</strain>
    </source>
</reference>
<dbReference type="SUPFAM" id="SSF46626">
    <property type="entry name" value="Cytochrome c"/>
    <property type="match status" value="1"/>
</dbReference>
<dbReference type="PROSITE" id="PS51007">
    <property type="entry name" value="CYTC"/>
    <property type="match status" value="1"/>
</dbReference>
<sequence>MARIPRTLAAASIVFVICSGSAFADGDAVRGEQLFNRCTACHSVEGQNKAGPALNGVFGRKAGAVEGYRYSPAIENSDVVWTDETLDTYLTAPARMLRGTRMTTGVARPDDRADIIAYLKTLAAP</sequence>
<feature type="chain" id="PRO_5046625028" evidence="7">
    <location>
        <begin position="25"/>
        <end position="125"/>
    </location>
</feature>
<evidence type="ECO:0000256" key="4">
    <source>
        <dbReference type="ARBA" id="ARBA00022982"/>
    </source>
</evidence>
<keyword evidence="3 6" id="KW-0479">Metal-binding</keyword>
<proteinExistence type="predicted"/>
<keyword evidence="2 6" id="KW-0349">Heme</keyword>
<evidence type="ECO:0000256" key="3">
    <source>
        <dbReference type="ARBA" id="ARBA00022723"/>
    </source>
</evidence>
<accession>A0ABT2LTM2</accession>
<dbReference type="PANTHER" id="PTHR11961">
    <property type="entry name" value="CYTOCHROME C"/>
    <property type="match status" value="1"/>
</dbReference>
<dbReference type="InterPro" id="IPR002327">
    <property type="entry name" value="Cyt_c_1A/1B"/>
</dbReference>
<dbReference type="Gene3D" id="1.10.760.10">
    <property type="entry name" value="Cytochrome c-like domain"/>
    <property type="match status" value="1"/>
</dbReference>
<dbReference type="InterPro" id="IPR009056">
    <property type="entry name" value="Cyt_c-like_dom"/>
</dbReference>
<comment type="caution">
    <text evidence="9">The sequence shown here is derived from an EMBL/GenBank/DDBJ whole genome shotgun (WGS) entry which is preliminary data.</text>
</comment>
<protein>
    <submittedName>
        <fullName evidence="9">Cytochrome c family protein</fullName>
    </submittedName>
</protein>
<evidence type="ECO:0000259" key="8">
    <source>
        <dbReference type="PROSITE" id="PS51007"/>
    </source>
</evidence>
<dbReference type="RefSeq" id="WP_260906604.1">
    <property type="nucleotide sequence ID" value="NZ_JAOCZP010000009.1"/>
</dbReference>
<keyword evidence="4" id="KW-0249">Electron transport</keyword>
<keyword evidence="5 6" id="KW-0408">Iron</keyword>
<gene>
    <name evidence="9" type="ORF">N5A92_22955</name>
</gene>
<evidence type="ECO:0000256" key="7">
    <source>
        <dbReference type="SAM" id="SignalP"/>
    </source>
</evidence>
<evidence type="ECO:0000313" key="10">
    <source>
        <dbReference type="Proteomes" id="UP001320831"/>
    </source>
</evidence>
<name>A0ABT2LTM2_9HYPH</name>
<feature type="signal peptide" evidence="7">
    <location>
        <begin position="1"/>
        <end position="24"/>
    </location>
</feature>
<dbReference type="EMBL" id="JAOCZP010000009">
    <property type="protein sequence ID" value="MCT7377886.1"/>
    <property type="molecule type" value="Genomic_DNA"/>
</dbReference>
<organism evidence="9 10">
    <name type="scientific">Chelativorans salis</name>
    <dbReference type="NCBI Taxonomy" id="2978478"/>
    <lineage>
        <taxon>Bacteria</taxon>
        <taxon>Pseudomonadati</taxon>
        <taxon>Pseudomonadota</taxon>
        <taxon>Alphaproteobacteria</taxon>
        <taxon>Hyphomicrobiales</taxon>
        <taxon>Phyllobacteriaceae</taxon>
        <taxon>Chelativorans</taxon>
    </lineage>
</organism>
<dbReference type="PRINTS" id="PR00604">
    <property type="entry name" value="CYTCHRMECIAB"/>
</dbReference>
<evidence type="ECO:0000256" key="1">
    <source>
        <dbReference type="ARBA" id="ARBA00022448"/>
    </source>
</evidence>
<keyword evidence="1" id="KW-0813">Transport</keyword>
<feature type="domain" description="Cytochrome c" evidence="8">
    <location>
        <begin position="26"/>
        <end position="123"/>
    </location>
</feature>
<dbReference type="Proteomes" id="UP001320831">
    <property type="component" value="Unassembled WGS sequence"/>
</dbReference>
<dbReference type="InterPro" id="IPR036909">
    <property type="entry name" value="Cyt_c-like_dom_sf"/>
</dbReference>
<evidence type="ECO:0000256" key="2">
    <source>
        <dbReference type="ARBA" id="ARBA00022617"/>
    </source>
</evidence>